<dbReference type="SUPFAM" id="SSF55785">
    <property type="entry name" value="PYP-like sensor domain (PAS domain)"/>
    <property type="match status" value="1"/>
</dbReference>
<feature type="domain" description="HTH cro/C1-type" evidence="2">
    <location>
        <begin position="8"/>
        <end position="62"/>
    </location>
</feature>
<dbReference type="PROSITE" id="PS51832">
    <property type="entry name" value="HD_GYP"/>
    <property type="match status" value="1"/>
</dbReference>
<dbReference type="SMART" id="SM00530">
    <property type="entry name" value="HTH_XRE"/>
    <property type="match status" value="1"/>
</dbReference>
<dbReference type="OrthoDB" id="9798833at2"/>
<dbReference type="SUPFAM" id="SSF47413">
    <property type="entry name" value="lambda repressor-like DNA-binding domains"/>
    <property type="match status" value="1"/>
</dbReference>
<dbReference type="CDD" id="cd00093">
    <property type="entry name" value="HTH_XRE"/>
    <property type="match status" value="1"/>
</dbReference>
<dbReference type="InterPro" id="IPR037522">
    <property type="entry name" value="HD_GYP_dom"/>
</dbReference>
<dbReference type="CDD" id="cd00130">
    <property type="entry name" value="PAS"/>
    <property type="match status" value="1"/>
</dbReference>
<keyword evidence="5" id="KW-1185">Reference proteome</keyword>
<feature type="domain" description="HD-GYP" evidence="3">
    <location>
        <begin position="185"/>
        <end position="376"/>
    </location>
</feature>
<evidence type="ECO:0000313" key="5">
    <source>
        <dbReference type="Proteomes" id="UP000185669"/>
    </source>
</evidence>
<feature type="domain" description="PAS" evidence="1">
    <location>
        <begin position="76"/>
        <end position="139"/>
    </location>
</feature>
<sequence>MERFAKRLKKLRKEDSLSQADLGEKLGYARTTIANYEQATRFPSIDTLFSIADFFEVSLDYLLGRTEIRNVFKDLVIDNFKTPVLLIEPESGKIVDFNKSAVQYYGFSKREMFQKSIFEINSMDNQLIQKKIEQIMEKGSMTFNFQHKLASGKMRQVTVFSSTLTINDKKILYSTIFDRNSSNNNLTSIDFFSSMLKNIFKNKLPLFKNHNQRVKRISKLIADDIKLNDKKKKLLIKSSSIHDIGFLVLPSQLLNKGDLTKSEFELIKEHSQFGSEIFSDFNRDIAQIILQHHERLDGSGYPDSLKEDQIRIEAKIIAVADVFEAMNSDRPYRKKPGFDKACQELLKHRGVKYESEIVDSCLKLAENNKLDFLRKE</sequence>
<dbReference type="PROSITE" id="PS50943">
    <property type="entry name" value="HTH_CROC1"/>
    <property type="match status" value="1"/>
</dbReference>
<evidence type="ECO:0000313" key="4">
    <source>
        <dbReference type="EMBL" id="SIQ81149.1"/>
    </source>
</evidence>
<reference evidence="5" key="1">
    <citation type="submission" date="2017-01" db="EMBL/GenBank/DDBJ databases">
        <authorList>
            <person name="Varghese N."/>
            <person name="Submissions S."/>
        </authorList>
    </citation>
    <scope>NUCLEOTIDE SEQUENCE [LARGE SCALE GENOMIC DNA]</scope>
    <source>
        <strain evidence="5">ATCC 700103</strain>
    </source>
</reference>
<dbReference type="InterPro" id="IPR003607">
    <property type="entry name" value="HD/PDEase_dom"/>
</dbReference>
<evidence type="ECO:0000259" key="1">
    <source>
        <dbReference type="PROSITE" id="PS50112"/>
    </source>
</evidence>
<dbReference type="PANTHER" id="PTHR43155">
    <property type="entry name" value="CYCLIC DI-GMP PHOSPHODIESTERASE PA4108-RELATED"/>
    <property type="match status" value="1"/>
</dbReference>
<dbReference type="GO" id="GO:0003677">
    <property type="term" value="F:DNA binding"/>
    <property type="evidence" value="ECO:0007669"/>
    <property type="project" value="InterPro"/>
</dbReference>
<dbReference type="NCBIfam" id="TIGR00229">
    <property type="entry name" value="sensory_box"/>
    <property type="match status" value="1"/>
</dbReference>
<dbReference type="Pfam" id="PF13426">
    <property type="entry name" value="PAS_9"/>
    <property type="match status" value="1"/>
</dbReference>
<dbReference type="Gene3D" id="1.10.260.40">
    <property type="entry name" value="lambda repressor-like DNA-binding domains"/>
    <property type="match status" value="1"/>
</dbReference>
<dbReference type="PANTHER" id="PTHR43155:SF2">
    <property type="entry name" value="CYCLIC DI-GMP PHOSPHODIESTERASE PA4108"/>
    <property type="match status" value="1"/>
</dbReference>
<dbReference type="Gene3D" id="1.10.3210.10">
    <property type="entry name" value="Hypothetical protein af1432"/>
    <property type="match status" value="1"/>
</dbReference>
<dbReference type="Pfam" id="PF13487">
    <property type="entry name" value="HD_5"/>
    <property type="match status" value="1"/>
</dbReference>
<dbReference type="InterPro" id="IPR010982">
    <property type="entry name" value="Lambda_DNA-bd_dom_sf"/>
</dbReference>
<dbReference type="InterPro" id="IPR035965">
    <property type="entry name" value="PAS-like_dom_sf"/>
</dbReference>
<accession>A0A1N6VTG5</accession>
<dbReference type="Proteomes" id="UP000185669">
    <property type="component" value="Unassembled WGS sequence"/>
</dbReference>
<dbReference type="EMBL" id="FTNC01000008">
    <property type="protein sequence ID" value="SIQ81149.1"/>
    <property type="molecule type" value="Genomic_DNA"/>
</dbReference>
<proteinExistence type="predicted"/>
<dbReference type="SMART" id="SM00091">
    <property type="entry name" value="PAS"/>
    <property type="match status" value="1"/>
</dbReference>
<gene>
    <name evidence="4" type="ORF">SAMN05421834_108103</name>
</gene>
<name>A0A1N6VTG5_9FIRM</name>
<dbReference type="SUPFAM" id="SSF109604">
    <property type="entry name" value="HD-domain/PDEase-like"/>
    <property type="match status" value="1"/>
</dbReference>
<dbReference type="InterPro" id="IPR000014">
    <property type="entry name" value="PAS"/>
</dbReference>
<dbReference type="Pfam" id="PF01381">
    <property type="entry name" value="HTH_3"/>
    <property type="match status" value="1"/>
</dbReference>
<evidence type="ECO:0000259" key="3">
    <source>
        <dbReference type="PROSITE" id="PS51832"/>
    </source>
</evidence>
<dbReference type="InterPro" id="IPR001387">
    <property type="entry name" value="Cro/C1-type_HTH"/>
</dbReference>
<protein>
    <submittedName>
        <fullName evidence="4">PAS domain S-box-containing protein</fullName>
    </submittedName>
</protein>
<dbReference type="CDD" id="cd00077">
    <property type="entry name" value="HDc"/>
    <property type="match status" value="1"/>
</dbReference>
<organism evidence="4 5">
    <name type="scientific">Halanaerobium kushneri</name>
    <dbReference type="NCBI Taxonomy" id="56779"/>
    <lineage>
        <taxon>Bacteria</taxon>
        <taxon>Bacillati</taxon>
        <taxon>Bacillota</taxon>
        <taxon>Clostridia</taxon>
        <taxon>Halanaerobiales</taxon>
        <taxon>Halanaerobiaceae</taxon>
        <taxon>Halanaerobium</taxon>
    </lineage>
</organism>
<evidence type="ECO:0000259" key="2">
    <source>
        <dbReference type="PROSITE" id="PS50943"/>
    </source>
</evidence>
<dbReference type="STRING" id="56779.SAMN05421834_108103"/>
<dbReference type="PROSITE" id="PS50112">
    <property type="entry name" value="PAS"/>
    <property type="match status" value="1"/>
</dbReference>
<dbReference type="AlphaFoldDB" id="A0A1N6VTG5"/>
<dbReference type="Gene3D" id="3.30.450.20">
    <property type="entry name" value="PAS domain"/>
    <property type="match status" value="1"/>
</dbReference>
<dbReference type="RefSeq" id="WP_076544715.1">
    <property type="nucleotide sequence ID" value="NZ_FTNC01000008.1"/>
</dbReference>